<gene>
    <name evidence="4" type="ordered locus">Acry_3449</name>
</gene>
<dbReference type="GO" id="GO:0006310">
    <property type="term" value="P:DNA recombination"/>
    <property type="evidence" value="ECO:0007669"/>
    <property type="project" value="UniProtKB-KW"/>
</dbReference>
<evidence type="ECO:0000313" key="5">
    <source>
        <dbReference type="Proteomes" id="UP000000245"/>
    </source>
</evidence>
<dbReference type="EMBL" id="CP000690">
    <property type="protein sequence ID" value="ABQ29053.1"/>
    <property type="molecule type" value="Genomic_DNA"/>
</dbReference>
<feature type="region of interest" description="Disordered" evidence="2">
    <location>
        <begin position="289"/>
        <end position="312"/>
    </location>
</feature>
<evidence type="ECO:0000256" key="1">
    <source>
        <dbReference type="ARBA" id="ARBA00023172"/>
    </source>
</evidence>
<keyword evidence="5" id="KW-1185">Reference proteome</keyword>
<accession>A5FTX1</accession>
<dbReference type="InterPro" id="IPR002104">
    <property type="entry name" value="Integrase_catalytic"/>
</dbReference>
<dbReference type="SUPFAM" id="SSF56349">
    <property type="entry name" value="DNA breaking-rejoining enzymes"/>
    <property type="match status" value="1"/>
</dbReference>
<dbReference type="PROSITE" id="PS51898">
    <property type="entry name" value="TYR_RECOMBINASE"/>
    <property type="match status" value="1"/>
</dbReference>
<evidence type="ECO:0000256" key="2">
    <source>
        <dbReference type="SAM" id="MobiDB-lite"/>
    </source>
</evidence>
<dbReference type="Gene3D" id="1.10.443.10">
    <property type="entry name" value="Intergrase catalytic core"/>
    <property type="match status" value="1"/>
</dbReference>
<dbReference type="InterPro" id="IPR013762">
    <property type="entry name" value="Integrase-like_cat_sf"/>
</dbReference>
<dbReference type="Proteomes" id="UP000000245">
    <property type="component" value="Plasmid pACRY02"/>
</dbReference>
<dbReference type="GO" id="GO:0015074">
    <property type="term" value="P:DNA integration"/>
    <property type="evidence" value="ECO:0007669"/>
    <property type="project" value="InterPro"/>
</dbReference>
<dbReference type="AlphaFoldDB" id="A5FTX1"/>
<name>A5FTX1_ACICJ</name>
<geneLocation type="plasmid" evidence="4 5">
    <name>pACRY02</name>
</geneLocation>
<evidence type="ECO:0000313" key="4">
    <source>
        <dbReference type="EMBL" id="ABQ29053.1"/>
    </source>
</evidence>
<sequence length="312" mass="34623">MPDDALDAPDDEHIDPLDFVRWLIGLRPTLSSSTWRSYKAASAFYLYDSMHPSARAAAAILDGVSADDGEVAASEGVKGTKFFRLEDYNKLLQFCLDRGRGESARTMFHFARAAIRTGMRPSEWATCDMRTSKNPDAPFGRNVWLFVCNAKASNGRANGLVRVLDLSPLSRIDIEPIRYTMALFQRQAAKEGTEPTIRRLRQSINHIGAATGMSAKYSPYSFRHQAIANWKTIYSPVEVAALAGHSVPETATEHYGRKRDGWTGKGTGGIMIRPSRVDVERIMSRIRSDNPAPFMRPDGSLAVVPEDMPTPQ</sequence>
<feature type="domain" description="Tyr recombinase" evidence="3">
    <location>
        <begin position="78"/>
        <end position="269"/>
    </location>
</feature>
<reference evidence="4 5" key="1">
    <citation type="submission" date="2007-05" db="EMBL/GenBank/DDBJ databases">
        <title>Complete sequence of plasmid2 pACRY02 of Acidiphilium cryptum JF-5.</title>
        <authorList>
            <consortium name="US DOE Joint Genome Institute"/>
            <person name="Copeland A."/>
            <person name="Lucas S."/>
            <person name="Lapidus A."/>
            <person name="Barry K."/>
            <person name="Detter J.C."/>
            <person name="Glavina del Rio T."/>
            <person name="Hammon N."/>
            <person name="Israni S."/>
            <person name="Dalin E."/>
            <person name="Tice H."/>
            <person name="Pitluck S."/>
            <person name="Sims D."/>
            <person name="Brettin T."/>
            <person name="Bruce D."/>
            <person name="Han C."/>
            <person name="Schmutz J."/>
            <person name="Larimer F."/>
            <person name="Land M."/>
            <person name="Hauser L."/>
            <person name="Kyrpides N."/>
            <person name="Kim E."/>
            <person name="Magnuson T."/>
            <person name="Richardson P."/>
        </authorList>
    </citation>
    <scope>NUCLEOTIDE SEQUENCE [LARGE SCALE GENOMIC DNA]</scope>
    <source>
        <strain evidence="5">JF-5</strain>
        <plasmid evidence="5">Plasmid pACRY02</plasmid>
    </source>
</reference>
<dbReference type="InterPro" id="IPR011010">
    <property type="entry name" value="DNA_brk_join_enz"/>
</dbReference>
<organism evidence="4 5">
    <name type="scientific">Acidiphilium cryptum (strain JF-5)</name>
    <dbReference type="NCBI Taxonomy" id="349163"/>
    <lineage>
        <taxon>Bacteria</taxon>
        <taxon>Pseudomonadati</taxon>
        <taxon>Pseudomonadota</taxon>
        <taxon>Alphaproteobacteria</taxon>
        <taxon>Acetobacterales</taxon>
        <taxon>Acidocellaceae</taxon>
        <taxon>Acidiphilium</taxon>
    </lineage>
</organism>
<keyword evidence="1" id="KW-0233">DNA recombination</keyword>
<evidence type="ECO:0000259" key="3">
    <source>
        <dbReference type="PROSITE" id="PS51898"/>
    </source>
</evidence>
<proteinExistence type="predicted"/>
<protein>
    <recommendedName>
        <fullName evidence="3">Tyr recombinase domain-containing protein</fullName>
    </recommendedName>
</protein>
<dbReference type="KEGG" id="acr:Acry_3449"/>
<dbReference type="GO" id="GO:0003677">
    <property type="term" value="F:DNA binding"/>
    <property type="evidence" value="ECO:0007669"/>
    <property type="project" value="InterPro"/>
</dbReference>
<dbReference type="HOGENOM" id="CLU_072754_0_0_5"/>
<keyword evidence="4" id="KW-0614">Plasmid</keyword>